<dbReference type="PANTHER" id="PTHR23310:SF62">
    <property type="entry name" value="ACYL-COA BINDING PROTEIN 1, ISOFORM A"/>
    <property type="match status" value="1"/>
</dbReference>
<dbReference type="InterPro" id="IPR032710">
    <property type="entry name" value="NTF2-like_dom_sf"/>
</dbReference>
<dbReference type="SUPFAM" id="SSF47027">
    <property type="entry name" value="Acyl-CoA binding protein"/>
    <property type="match status" value="1"/>
</dbReference>
<dbReference type="PRINTS" id="PR00689">
    <property type="entry name" value="ACOABINDINGP"/>
</dbReference>
<dbReference type="InterPro" id="IPR000582">
    <property type="entry name" value="Acyl-CoA-binding_protein"/>
</dbReference>
<dbReference type="InterPro" id="IPR000073">
    <property type="entry name" value="AB_hydrolase_1"/>
</dbReference>
<accession>A0ABV0H8I5</accession>
<protein>
    <submittedName>
        <fullName evidence="3">Acyl-CoA-binding protein</fullName>
    </submittedName>
</protein>
<evidence type="ECO:0000313" key="4">
    <source>
        <dbReference type="Proteomes" id="UP001438292"/>
    </source>
</evidence>
<dbReference type="InterPro" id="IPR029058">
    <property type="entry name" value="AB_hydrolase_fold"/>
</dbReference>
<dbReference type="Proteomes" id="UP001438292">
    <property type="component" value="Unassembled WGS sequence"/>
</dbReference>
<proteinExistence type="predicted"/>
<sequence>MAEPGVFLIHGLGGTQYDLGSMHKRLKNAGFVTHALTLPGHGTRPEDLSGIKMEAWLEAARAKYREIVGQHEVLHVMGMCMGALLALEVAKLERHAKGRLVALAPPVYIDGWATPWYRGLRPLLYRIPGLPERMKVAEEEPYGIKNEQLRAIVKAKFERGENFHYGWVPLACIREVDRLRAAAMRGLDQIACPTLVVHAREDELTSLRSAHFLVERIGSGKRAGQARMVVLEDSYHMVCVDNDREIVGKHVLEFFNASAAGGFGMNRVDPAMAPAEMAELLALARGVLEQGDFAGLYRLGIPDFAWLQPGRNRGSGAFLGSKGLRRLRTWTDEGASFSAFGAAVINAGMAVQPATLLHRGLASPGVLAVQMRKGKLLEARWFPDDLDAEDSHFGGEPLSDGPSEQEKAFEAAAALSRTLRKAPDNATLLAMYALYKQGSQGDAAGERPGITDMVGRAKHDAWTARRGMSREQAMTDYVALVNRLKDGESQEA</sequence>
<dbReference type="PROSITE" id="PS51228">
    <property type="entry name" value="ACB_2"/>
    <property type="match status" value="1"/>
</dbReference>
<dbReference type="PANTHER" id="PTHR23310">
    <property type="entry name" value="ACYL-COA-BINDING PROTEIN, ACBP"/>
    <property type="match status" value="1"/>
</dbReference>
<dbReference type="Gene3D" id="1.20.80.10">
    <property type="match status" value="1"/>
</dbReference>
<feature type="domain" description="ACB" evidence="2">
    <location>
        <begin position="405"/>
        <end position="490"/>
    </location>
</feature>
<dbReference type="InterPro" id="IPR014352">
    <property type="entry name" value="FERM/acyl-CoA-bd_prot_sf"/>
</dbReference>
<reference evidence="3 4" key="1">
    <citation type="submission" date="2024-05" db="EMBL/GenBank/DDBJ databases">
        <authorList>
            <person name="De Oliveira J.P."/>
            <person name="Noriler S.A."/>
            <person name="De Oliveira A.G."/>
            <person name="Sipoli D.S."/>
        </authorList>
    </citation>
    <scope>NUCLEOTIDE SEQUENCE [LARGE SCALE GENOMIC DNA]</scope>
    <source>
        <strain evidence="3 4">LABIM186</strain>
    </source>
</reference>
<dbReference type="Pfam" id="PF00887">
    <property type="entry name" value="ACBP"/>
    <property type="match status" value="1"/>
</dbReference>
<dbReference type="InterPro" id="IPR035984">
    <property type="entry name" value="Acyl-CoA-binding_sf"/>
</dbReference>
<dbReference type="Gene3D" id="3.40.50.1820">
    <property type="entry name" value="alpha/beta hydrolase"/>
    <property type="match status" value="1"/>
</dbReference>
<dbReference type="EMBL" id="JBDQQU010000017">
    <property type="protein sequence ID" value="MEO3956282.1"/>
    <property type="molecule type" value="Genomic_DNA"/>
</dbReference>
<name>A0ABV0H8I5_9NEIS</name>
<dbReference type="SUPFAM" id="SSF53474">
    <property type="entry name" value="alpha/beta-Hydrolases"/>
    <property type="match status" value="1"/>
</dbReference>
<dbReference type="Pfam" id="PF12697">
    <property type="entry name" value="Abhydrolase_6"/>
    <property type="match status" value="1"/>
</dbReference>
<evidence type="ECO:0000259" key="2">
    <source>
        <dbReference type="PROSITE" id="PS51228"/>
    </source>
</evidence>
<evidence type="ECO:0000313" key="3">
    <source>
        <dbReference type="EMBL" id="MEO3956282.1"/>
    </source>
</evidence>
<comment type="caution">
    <text evidence="3">The sequence shown here is derived from an EMBL/GenBank/DDBJ whole genome shotgun (WGS) entry which is preliminary data.</text>
</comment>
<organism evidence="3 4">
    <name type="scientific">Chromobacterium piscinae</name>
    <dbReference type="NCBI Taxonomy" id="686831"/>
    <lineage>
        <taxon>Bacteria</taxon>
        <taxon>Pseudomonadati</taxon>
        <taxon>Pseudomonadota</taxon>
        <taxon>Betaproteobacteria</taxon>
        <taxon>Neisseriales</taxon>
        <taxon>Chromobacteriaceae</taxon>
        <taxon>Chromobacterium</taxon>
    </lineage>
</organism>
<keyword evidence="4" id="KW-1185">Reference proteome</keyword>
<keyword evidence="1" id="KW-0446">Lipid-binding</keyword>
<dbReference type="RefSeq" id="WP_346196192.1">
    <property type="nucleotide sequence ID" value="NZ_JBDJHV010000034.1"/>
</dbReference>
<evidence type="ECO:0000256" key="1">
    <source>
        <dbReference type="ARBA" id="ARBA00023121"/>
    </source>
</evidence>
<dbReference type="SUPFAM" id="SSF54427">
    <property type="entry name" value="NTF2-like"/>
    <property type="match status" value="1"/>
</dbReference>
<gene>
    <name evidence="3" type="ORF">ABH309_17715</name>
</gene>